<name>A0A380P2N7_WEIVI</name>
<dbReference type="Gene3D" id="1.20.1110.10">
    <property type="entry name" value="Calcium-transporting ATPase, transmembrane domain"/>
    <property type="match status" value="1"/>
</dbReference>
<dbReference type="AlphaFoldDB" id="A0A380P2N7"/>
<dbReference type="Proteomes" id="UP000254621">
    <property type="component" value="Unassembled WGS sequence"/>
</dbReference>
<protein>
    <submittedName>
        <fullName evidence="2">E1-E2 ATPase</fullName>
    </submittedName>
</protein>
<organism evidence="2 3">
    <name type="scientific">Weissella viridescens</name>
    <name type="common">Lactobacillus viridescens</name>
    <dbReference type="NCBI Taxonomy" id="1629"/>
    <lineage>
        <taxon>Bacteria</taxon>
        <taxon>Bacillati</taxon>
        <taxon>Bacillota</taxon>
        <taxon>Bacilli</taxon>
        <taxon>Lactobacillales</taxon>
        <taxon>Lactobacillaceae</taxon>
        <taxon>Weissella</taxon>
    </lineage>
</organism>
<accession>A0A380P2N7</accession>
<evidence type="ECO:0000313" key="2">
    <source>
        <dbReference type="EMBL" id="SUP59118.1"/>
    </source>
</evidence>
<keyword evidence="1" id="KW-1133">Transmembrane helix</keyword>
<sequence>MGTGISWFIIVGSVLLFALGWFMNVYTLPVLAMAVITMVVGSMPEGLPAATSIILATGVQKLTKNMPLLNIAGS</sequence>
<evidence type="ECO:0000256" key="1">
    <source>
        <dbReference type="SAM" id="Phobius"/>
    </source>
</evidence>
<feature type="transmembrane region" description="Helical" evidence="1">
    <location>
        <begin position="7"/>
        <end position="24"/>
    </location>
</feature>
<dbReference type="EMBL" id="UHIV01000004">
    <property type="protein sequence ID" value="SUP59118.1"/>
    <property type="molecule type" value="Genomic_DNA"/>
</dbReference>
<gene>
    <name evidence="2" type="ORF">NCTC13645_01370</name>
</gene>
<feature type="transmembrane region" description="Helical" evidence="1">
    <location>
        <begin position="30"/>
        <end position="56"/>
    </location>
</feature>
<keyword evidence="1" id="KW-0472">Membrane</keyword>
<evidence type="ECO:0000313" key="3">
    <source>
        <dbReference type="Proteomes" id="UP000254621"/>
    </source>
</evidence>
<keyword evidence="1" id="KW-0812">Transmembrane</keyword>
<proteinExistence type="predicted"/>
<dbReference type="InterPro" id="IPR023298">
    <property type="entry name" value="ATPase_P-typ_TM_dom_sf"/>
</dbReference>
<reference evidence="2 3" key="1">
    <citation type="submission" date="2018-06" db="EMBL/GenBank/DDBJ databases">
        <authorList>
            <consortium name="Pathogen Informatics"/>
            <person name="Doyle S."/>
        </authorList>
    </citation>
    <scope>NUCLEOTIDE SEQUENCE [LARGE SCALE GENOMIC DNA]</scope>
    <source>
        <strain evidence="2 3">NCTC13645</strain>
    </source>
</reference>
<dbReference type="SUPFAM" id="SSF81665">
    <property type="entry name" value="Calcium ATPase, transmembrane domain M"/>
    <property type="match status" value="1"/>
</dbReference>